<proteinExistence type="predicted"/>
<sequence>MNEEWISQIKRGTLEYAILLLIRDRDRYGYDLIQTLDNYPMLKTKENTVYPLLRRLLKNGYLESYWQNTDDGVPPRKYYRITESGCSYLDALNSDWKTLMKDISKLRKEL</sequence>
<dbReference type="EMBL" id="JABCUI010000001">
    <property type="protein sequence ID" value="NMW86251.1"/>
    <property type="molecule type" value="Genomic_DNA"/>
</dbReference>
<protein>
    <submittedName>
        <fullName evidence="2">PadR family transcriptional regulator</fullName>
    </submittedName>
</protein>
<evidence type="ECO:0000259" key="1">
    <source>
        <dbReference type="Pfam" id="PF03551"/>
    </source>
</evidence>
<dbReference type="Pfam" id="PF03551">
    <property type="entry name" value="PadR"/>
    <property type="match status" value="1"/>
</dbReference>
<gene>
    <name evidence="2" type="ORF">HHJ67_00550</name>
</gene>
<evidence type="ECO:0000313" key="3">
    <source>
        <dbReference type="Proteomes" id="UP000553981"/>
    </source>
</evidence>
<dbReference type="InterPro" id="IPR036390">
    <property type="entry name" value="WH_DNA-bd_sf"/>
</dbReference>
<comment type="caution">
    <text evidence="2">The sequence shown here is derived from an EMBL/GenBank/DDBJ whole genome shotgun (WGS) entry which is preliminary data.</text>
</comment>
<organism evidence="2 3">
    <name type="scientific">Mobiluncus curtisii</name>
    <dbReference type="NCBI Taxonomy" id="2051"/>
    <lineage>
        <taxon>Bacteria</taxon>
        <taxon>Bacillati</taxon>
        <taxon>Actinomycetota</taxon>
        <taxon>Actinomycetes</taxon>
        <taxon>Actinomycetales</taxon>
        <taxon>Actinomycetaceae</taxon>
        <taxon>Mobiluncus</taxon>
    </lineage>
</organism>
<evidence type="ECO:0000313" key="2">
    <source>
        <dbReference type="EMBL" id="NMW86251.1"/>
    </source>
</evidence>
<dbReference type="AlphaFoldDB" id="A0A7Y0UF74"/>
<dbReference type="InterPro" id="IPR036388">
    <property type="entry name" value="WH-like_DNA-bd_sf"/>
</dbReference>
<dbReference type="InterPro" id="IPR052509">
    <property type="entry name" value="Metal_resp_DNA-bind_regulator"/>
</dbReference>
<dbReference type="Proteomes" id="UP000553981">
    <property type="component" value="Unassembled WGS sequence"/>
</dbReference>
<dbReference type="InterPro" id="IPR005149">
    <property type="entry name" value="Tscrpt_reg_PadR_N"/>
</dbReference>
<reference evidence="2 3" key="1">
    <citation type="submission" date="2020-04" db="EMBL/GenBank/DDBJ databases">
        <title>Antimicrobial susceptibility and clonality of vaginal-derived multi-drug resistant Mobiluncus isolates in China.</title>
        <authorList>
            <person name="Zhang X."/>
        </authorList>
    </citation>
    <scope>NUCLEOTIDE SEQUENCE [LARGE SCALE GENOMIC DNA]</scope>
    <source>
        <strain evidence="2 3">19</strain>
    </source>
</reference>
<dbReference type="Gene3D" id="1.10.10.10">
    <property type="entry name" value="Winged helix-like DNA-binding domain superfamily/Winged helix DNA-binding domain"/>
    <property type="match status" value="1"/>
</dbReference>
<dbReference type="SUPFAM" id="SSF46785">
    <property type="entry name" value="Winged helix' DNA-binding domain"/>
    <property type="match status" value="1"/>
</dbReference>
<dbReference type="PANTHER" id="PTHR33169">
    <property type="entry name" value="PADR-FAMILY TRANSCRIPTIONAL REGULATOR"/>
    <property type="match status" value="1"/>
</dbReference>
<dbReference type="PANTHER" id="PTHR33169:SF14">
    <property type="entry name" value="TRANSCRIPTIONAL REGULATOR RV3488"/>
    <property type="match status" value="1"/>
</dbReference>
<feature type="domain" description="Transcription regulator PadR N-terminal" evidence="1">
    <location>
        <begin position="18"/>
        <end position="89"/>
    </location>
</feature>
<name>A0A7Y0UF74_9ACTO</name>
<dbReference type="RefSeq" id="WP_169755930.1">
    <property type="nucleotide sequence ID" value="NZ_JABCUE010000002.1"/>
</dbReference>
<accession>A0A7Y0UF74</accession>